<dbReference type="SUPFAM" id="SSF51735">
    <property type="entry name" value="NAD(P)-binding Rossmann-fold domains"/>
    <property type="match status" value="1"/>
</dbReference>
<proteinExistence type="inferred from homology"/>
<dbReference type="Pfam" id="PF13561">
    <property type="entry name" value="adh_short_C2"/>
    <property type="match status" value="1"/>
</dbReference>
<protein>
    <submittedName>
        <fullName evidence="2">SDR family oxidoreductase</fullName>
    </submittedName>
</protein>
<evidence type="ECO:0000313" key="2">
    <source>
        <dbReference type="EMBL" id="MCF3946227.1"/>
    </source>
</evidence>
<comment type="caution">
    <text evidence="2">The sequence shown here is derived from an EMBL/GenBank/DDBJ whole genome shotgun (WGS) entry which is preliminary data.</text>
</comment>
<sequence length="251" mass="26062">MRFKDRCVVVMGGSRGIGRAIALGFAAEGAEVAICARGAEALEDARRDIAAHGHAAFAAPCDLADAGQIDRFIPEAAGALGGIDVLVNNASGFGMTDDEAGWAASFNIDIMAIVRASHAALPFLEADEGGSIVNIASISGLRASNRSAPYAAAKAAVINYTATQARMFARQRIRVNAISPGAIEFPGGVWDRRKHDSPKLYETTLASIPFGRFGTAEEVAEVALFLASPAARWVTGQNIAVDGGQLLGGYA</sequence>
<name>A0ABS9DXR4_9PROT</name>
<dbReference type="PANTHER" id="PTHR42760:SF40">
    <property type="entry name" value="3-OXOACYL-[ACYL-CARRIER-PROTEIN] REDUCTASE, CHLOROPLASTIC"/>
    <property type="match status" value="1"/>
</dbReference>
<evidence type="ECO:0000313" key="3">
    <source>
        <dbReference type="Proteomes" id="UP001521209"/>
    </source>
</evidence>
<evidence type="ECO:0000256" key="1">
    <source>
        <dbReference type="ARBA" id="ARBA00006484"/>
    </source>
</evidence>
<dbReference type="InterPro" id="IPR020904">
    <property type="entry name" value="Sc_DH/Rdtase_CS"/>
</dbReference>
<reference evidence="2 3" key="1">
    <citation type="submission" date="2022-01" db="EMBL/GenBank/DDBJ databases">
        <authorList>
            <person name="Won M."/>
            <person name="Kim S.-J."/>
            <person name="Kwon S.-W."/>
        </authorList>
    </citation>
    <scope>NUCLEOTIDE SEQUENCE [LARGE SCALE GENOMIC DNA]</scope>
    <source>
        <strain evidence="2 3">KCTC 23505</strain>
    </source>
</reference>
<keyword evidence="3" id="KW-1185">Reference proteome</keyword>
<dbReference type="RefSeq" id="WP_235703462.1">
    <property type="nucleotide sequence ID" value="NZ_JAKGBZ010000008.1"/>
</dbReference>
<dbReference type="PRINTS" id="PR00081">
    <property type="entry name" value="GDHRDH"/>
</dbReference>
<comment type="similarity">
    <text evidence="1">Belongs to the short-chain dehydrogenases/reductases (SDR) family.</text>
</comment>
<accession>A0ABS9DXR4</accession>
<dbReference type="PROSITE" id="PS00061">
    <property type="entry name" value="ADH_SHORT"/>
    <property type="match status" value="1"/>
</dbReference>
<dbReference type="InterPro" id="IPR002347">
    <property type="entry name" value="SDR_fam"/>
</dbReference>
<dbReference type="PANTHER" id="PTHR42760">
    <property type="entry name" value="SHORT-CHAIN DEHYDROGENASES/REDUCTASES FAMILY MEMBER"/>
    <property type="match status" value="1"/>
</dbReference>
<dbReference type="InterPro" id="IPR036291">
    <property type="entry name" value="NAD(P)-bd_dom_sf"/>
</dbReference>
<dbReference type="PRINTS" id="PR00080">
    <property type="entry name" value="SDRFAMILY"/>
</dbReference>
<dbReference type="Gene3D" id="3.40.50.720">
    <property type="entry name" value="NAD(P)-binding Rossmann-like Domain"/>
    <property type="match status" value="1"/>
</dbReference>
<dbReference type="Proteomes" id="UP001521209">
    <property type="component" value="Unassembled WGS sequence"/>
</dbReference>
<gene>
    <name evidence="2" type="ORF">L2A60_05965</name>
</gene>
<organism evidence="2 3">
    <name type="scientific">Acidiphilium iwatense</name>
    <dbReference type="NCBI Taxonomy" id="768198"/>
    <lineage>
        <taxon>Bacteria</taxon>
        <taxon>Pseudomonadati</taxon>
        <taxon>Pseudomonadota</taxon>
        <taxon>Alphaproteobacteria</taxon>
        <taxon>Acetobacterales</taxon>
        <taxon>Acidocellaceae</taxon>
        <taxon>Acidiphilium</taxon>
    </lineage>
</organism>
<dbReference type="EMBL" id="JAKGBZ010000008">
    <property type="protein sequence ID" value="MCF3946227.1"/>
    <property type="molecule type" value="Genomic_DNA"/>
</dbReference>